<feature type="transmembrane region" description="Helical" evidence="1">
    <location>
        <begin position="109"/>
        <end position="126"/>
    </location>
</feature>
<evidence type="ECO:0008006" key="4">
    <source>
        <dbReference type="Google" id="ProtNLM"/>
    </source>
</evidence>
<evidence type="ECO:0000256" key="1">
    <source>
        <dbReference type="SAM" id="Phobius"/>
    </source>
</evidence>
<dbReference type="AlphaFoldDB" id="A0AAP9VWD3"/>
<accession>A0AAP9VWD3</accession>
<gene>
    <name evidence="2" type="ORF">HLB40_04970</name>
</gene>
<dbReference type="EMBL" id="CP061079">
    <property type="protein sequence ID" value="QNR48859.1"/>
    <property type="molecule type" value="Genomic_DNA"/>
</dbReference>
<name>A0AAP9VWD3_9PSED</name>
<keyword evidence="1" id="KW-0472">Membrane</keyword>
<evidence type="ECO:0000313" key="3">
    <source>
        <dbReference type="Proteomes" id="UP000516316"/>
    </source>
</evidence>
<sequence>MTGQQFWHSWLAFILLLCPLLLAVTNLSFSYYLSRRYLKEMLEALRRSQHFYRWTDSLPHEGRFTHFLMLAAVRGSMLWPGPAVRRGFLSSEDIGNFPSHLQRLLTIRNWMDVVLLVWGSIMYALLKLTKH</sequence>
<organism evidence="2 3">
    <name type="scientific">Pseudomonas chlororaphis</name>
    <dbReference type="NCBI Taxonomy" id="587753"/>
    <lineage>
        <taxon>Bacteria</taxon>
        <taxon>Pseudomonadati</taxon>
        <taxon>Pseudomonadota</taxon>
        <taxon>Gammaproteobacteria</taxon>
        <taxon>Pseudomonadales</taxon>
        <taxon>Pseudomonadaceae</taxon>
        <taxon>Pseudomonas</taxon>
    </lineage>
</organism>
<proteinExistence type="predicted"/>
<keyword evidence="1" id="KW-1133">Transmembrane helix</keyword>
<protein>
    <recommendedName>
        <fullName evidence="4">Transmembrane protein</fullName>
    </recommendedName>
</protein>
<dbReference type="Proteomes" id="UP000516316">
    <property type="component" value="Chromosome"/>
</dbReference>
<feature type="transmembrane region" description="Helical" evidence="1">
    <location>
        <begin position="6"/>
        <end position="33"/>
    </location>
</feature>
<evidence type="ECO:0000313" key="2">
    <source>
        <dbReference type="EMBL" id="QNR48859.1"/>
    </source>
</evidence>
<reference evidence="2 3" key="1">
    <citation type="submission" date="2020-09" db="EMBL/GenBank/DDBJ databases">
        <title>The Genome Sequence of Pseudomonas chlororaphis strain Qlu-1 - A phenazine-derivative-producing strain.</title>
        <authorList>
            <person name="Li L."/>
            <person name="Liu K."/>
        </authorList>
    </citation>
    <scope>NUCLEOTIDE SEQUENCE [LARGE SCALE GENOMIC DNA]</scope>
    <source>
        <strain evidence="3">qlu-1</strain>
    </source>
</reference>
<dbReference type="RefSeq" id="WP_009047079.1">
    <property type="nucleotide sequence ID" value="NZ_CP025309.1"/>
</dbReference>
<keyword evidence="1" id="KW-0812">Transmembrane</keyword>